<feature type="compositionally biased region" description="Basic residues" evidence="1">
    <location>
        <begin position="70"/>
        <end position="81"/>
    </location>
</feature>
<name>K0SXB6_THAOC</name>
<keyword evidence="3" id="KW-1185">Reference proteome</keyword>
<feature type="region of interest" description="Disordered" evidence="1">
    <location>
        <begin position="307"/>
        <end position="371"/>
    </location>
</feature>
<feature type="compositionally biased region" description="Pro residues" evidence="1">
    <location>
        <begin position="56"/>
        <end position="69"/>
    </location>
</feature>
<evidence type="ECO:0000256" key="1">
    <source>
        <dbReference type="SAM" id="MobiDB-lite"/>
    </source>
</evidence>
<reference evidence="2 3" key="1">
    <citation type="journal article" date="2012" name="Genome Biol.">
        <title>Genome and low-iron response of an oceanic diatom adapted to chronic iron limitation.</title>
        <authorList>
            <person name="Lommer M."/>
            <person name="Specht M."/>
            <person name="Roy A.S."/>
            <person name="Kraemer L."/>
            <person name="Andreson R."/>
            <person name="Gutowska M.A."/>
            <person name="Wolf J."/>
            <person name="Bergner S.V."/>
            <person name="Schilhabel M.B."/>
            <person name="Klostermeier U.C."/>
            <person name="Beiko R.G."/>
            <person name="Rosenstiel P."/>
            <person name="Hippler M."/>
            <person name="Laroche J."/>
        </authorList>
    </citation>
    <scope>NUCLEOTIDE SEQUENCE [LARGE SCALE GENOMIC DNA]</scope>
    <source>
        <strain evidence="2 3">CCMP1005</strain>
    </source>
</reference>
<comment type="caution">
    <text evidence="2">The sequence shown here is derived from an EMBL/GenBank/DDBJ whole genome shotgun (WGS) entry which is preliminary data.</text>
</comment>
<protein>
    <submittedName>
        <fullName evidence="2">Uncharacterized protein</fullName>
    </submittedName>
</protein>
<feature type="region of interest" description="Disordered" evidence="1">
    <location>
        <begin position="44"/>
        <end position="81"/>
    </location>
</feature>
<sequence length="470" mass="50799">MPHSAARTSTADVEQVQFQGDFPEYMNSSFNGVLLLNVTPGSLDPRDPKPLGQCAPFPPISSQPRPYPRPPRRKGLPSFPRRRRPVLLPHLQQRLDEVCHGRVAPAPAAPDSRGGTLLPPQVTAAPRLDDDDVRALEAPVEVPRELAEDDEVVPGGDLEERNGHGRDVPVARRVAPVVLPVLVPDRLSIRGEVVVPDEVRRGRVVEPTDGRGQERPRHGPPVARVVVPGERREVLEDRPLDAGAQDDVPGKTDGAGVYAEGIAQRAPPGDVRGQRPVQSLLAQVLGDDVGPERVAHEEDRPALVDVRSVPGGTRFPPEAVADPLHDPPEVPREARVVPPGRRVPDPPEPVLPPHVHAGRDPAPVGGRAHHGADVPEGGVVVHAVDDEHHRPVDAAGLGHVNLFLPSRRRLRGHLPVHHDERPVGGHPHDLPRLPRPPRALPPLSRPARGPPGRTPRRSTRCPSCPRRGSA</sequence>
<feature type="compositionally biased region" description="Basic and acidic residues" evidence="1">
    <location>
        <begin position="416"/>
        <end position="432"/>
    </location>
</feature>
<dbReference type="Proteomes" id="UP000266841">
    <property type="component" value="Unassembled WGS sequence"/>
</dbReference>
<accession>K0SXB6</accession>
<dbReference type="AlphaFoldDB" id="K0SXB6"/>
<feature type="compositionally biased region" description="Pro residues" evidence="1">
    <location>
        <begin position="433"/>
        <end position="453"/>
    </location>
</feature>
<proteinExistence type="predicted"/>
<evidence type="ECO:0000313" key="2">
    <source>
        <dbReference type="EMBL" id="EJK69589.1"/>
    </source>
</evidence>
<feature type="region of interest" description="Disordered" evidence="1">
    <location>
        <begin position="228"/>
        <end position="253"/>
    </location>
</feature>
<feature type="compositionally biased region" description="Basic and acidic residues" evidence="1">
    <location>
        <begin position="229"/>
        <end position="240"/>
    </location>
</feature>
<dbReference type="EMBL" id="AGNL01009856">
    <property type="protein sequence ID" value="EJK69589.1"/>
    <property type="molecule type" value="Genomic_DNA"/>
</dbReference>
<feature type="compositionally biased region" description="Basic and acidic residues" evidence="1">
    <location>
        <begin position="323"/>
        <end position="335"/>
    </location>
</feature>
<organism evidence="2 3">
    <name type="scientific">Thalassiosira oceanica</name>
    <name type="common">Marine diatom</name>
    <dbReference type="NCBI Taxonomy" id="159749"/>
    <lineage>
        <taxon>Eukaryota</taxon>
        <taxon>Sar</taxon>
        <taxon>Stramenopiles</taxon>
        <taxon>Ochrophyta</taxon>
        <taxon>Bacillariophyta</taxon>
        <taxon>Coscinodiscophyceae</taxon>
        <taxon>Thalassiosirophycidae</taxon>
        <taxon>Thalassiosirales</taxon>
        <taxon>Thalassiosiraceae</taxon>
        <taxon>Thalassiosira</taxon>
    </lineage>
</organism>
<feature type="region of interest" description="Disordered" evidence="1">
    <location>
        <begin position="104"/>
        <end position="127"/>
    </location>
</feature>
<gene>
    <name evidence="2" type="ORF">THAOC_09136</name>
</gene>
<evidence type="ECO:0000313" key="3">
    <source>
        <dbReference type="Proteomes" id="UP000266841"/>
    </source>
</evidence>
<feature type="region of interest" description="Disordered" evidence="1">
    <location>
        <begin position="416"/>
        <end position="470"/>
    </location>
</feature>
<feature type="compositionally biased region" description="Low complexity" evidence="1">
    <location>
        <begin position="460"/>
        <end position="470"/>
    </location>
</feature>